<proteinExistence type="predicted"/>
<dbReference type="Proteomes" id="UP001328733">
    <property type="component" value="Unassembled WGS sequence"/>
</dbReference>
<reference evidence="1 2" key="1">
    <citation type="submission" date="2024-01" db="EMBL/GenBank/DDBJ databases">
        <title>Genomic insights into the taxonomy and metabolism of the cyanobacterium Pannus brasiliensis CCIBt3594.</title>
        <authorList>
            <person name="Machado M."/>
            <person name="Botero N.B."/>
            <person name="Andreote A.P.D."/>
            <person name="Feitosa A.M.T."/>
            <person name="Popin R."/>
            <person name="Sivonen K."/>
            <person name="Fiore M.F."/>
        </authorList>
    </citation>
    <scope>NUCLEOTIDE SEQUENCE [LARGE SCALE GENOMIC DNA]</scope>
    <source>
        <strain evidence="1 2">CCIBt3594</strain>
    </source>
</reference>
<accession>A0AAW9QXZ0</accession>
<sequence>MKTFTGTYSKIDEAIGNLTNAQCTAQEEGGLPFDLATKLEKAIELCEEIIGELDRESHDDLTRAVAKGAAEPNERYK</sequence>
<evidence type="ECO:0000313" key="2">
    <source>
        <dbReference type="Proteomes" id="UP001328733"/>
    </source>
</evidence>
<dbReference type="AlphaFoldDB" id="A0AAW9QXZ0"/>
<name>A0AAW9QXZ0_9CHRO</name>
<dbReference type="RefSeq" id="WP_332867634.1">
    <property type="nucleotide sequence ID" value="NZ_JBAFSM010000078.1"/>
</dbReference>
<organism evidence="1 2">
    <name type="scientific">Pannus brasiliensis CCIBt3594</name>
    <dbReference type="NCBI Taxonomy" id="1427578"/>
    <lineage>
        <taxon>Bacteria</taxon>
        <taxon>Bacillati</taxon>
        <taxon>Cyanobacteriota</taxon>
        <taxon>Cyanophyceae</taxon>
        <taxon>Oscillatoriophycideae</taxon>
        <taxon>Chroococcales</taxon>
        <taxon>Microcystaceae</taxon>
        <taxon>Pannus</taxon>
    </lineage>
</organism>
<gene>
    <name evidence="1" type="ORF">V0288_23745</name>
</gene>
<dbReference type="EMBL" id="JBAFSM010000078">
    <property type="protein sequence ID" value="MEG3440164.1"/>
    <property type="molecule type" value="Genomic_DNA"/>
</dbReference>
<keyword evidence="2" id="KW-1185">Reference proteome</keyword>
<protein>
    <submittedName>
        <fullName evidence="1">Uncharacterized protein</fullName>
    </submittedName>
</protein>
<evidence type="ECO:0000313" key="1">
    <source>
        <dbReference type="EMBL" id="MEG3440164.1"/>
    </source>
</evidence>
<comment type="caution">
    <text evidence="1">The sequence shown here is derived from an EMBL/GenBank/DDBJ whole genome shotgun (WGS) entry which is preliminary data.</text>
</comment>